<proteinExistence type="predicted"/>
<dbReference type="AlphaFoldDB" id="A0A4D7B867"/>
<accession>A0A4D7B867</accession>
<keyword evidence="3" id="KW-1185">Reference proteome</keyword>
<organism evidence="2 3">
    <name type="scientific">Phreatobacter stygius</name>
    <dbReference type="NCBI Taxonomy" id="1940610"/>
    <lineage>
        <taxon>Bacteria</taxon>
        <taxon>Pseudomonadati</taxon>
        <taxon>Pseudomonadota</taxon>
        <taxon>Alphaproteobacteria</taxon>
        <taxon>Hyphomicrobiales</taxon>
        <taxon>Phreatobacteraceae</taxon>
        <taxon>Phreatobacter</taxon>
    </lineage>
</organism>
<reference evidence="2 3" key="1">
    <citation type="submission" date="2019-04" db="EMBL/GenBank/DDBJ databases">
        <title>Phreatobacter aquaticus sp. nov.</title>
        <authorList>
            <person name="Choi A."/>
        </authorList>
    </citation>
    <scope>NUCLEOTIDE SEQUENCE [LARGE SCALE GENOMIC DNA]</scope>
    <source>
        <strain evidence="2 3">KCTC 52518</strain>
    </source>
</reference>
<gene>
    <name evidence="2" type="ORF">E8M01_07915</name>
</gene>
<dbReference type="EMBL" id="CP039690">
    <property type="protein sequence ID" value="QCI64177.1"/>
    <property type="molecule type" value="Genomic_DNA"/>
</dbReference>
<name>A0A4D7B867_9HYPH</name>
<feature type="transmembrane region" description="Helical" evidence="1">
    <location>
        <begin position="85"/>
        <end position="107"/>
    </location>
</feature>
<keyword evidence="1" id="KW-0812">Transmembrane</keyword>
<keyword evidence="1" id="KW-1133">Transmembrane helix</keyword>
<dbReference type="RefSeq" id="WP_136959633.1">
    <property type="nucleotide sequence ID" value="NZ_CP039690.1"/>
</dbReference>
<dbReference type="Proteomes" id="UP000298781">
    <property type="component" value="Chromosome"/>
</dbReference>
<evidence type="ECO:0000313" key="3">
    <source>
        <dbReference type="Proteomes" id="UP000298781"/>
    </source>
</evidence>
<feature type="transmembrane region" description="Helical" evidence="1">
    <location>
        <begin position="51"/>
        <end position="73"/>
    </location>
</feature>
<evidence type="ECO:0000256" key="1">
    <source>
        <dbReference type="SAM" id="Phobius"/>
    </source>
</evidence>
<dbReference type="KEGG" id="pstg:E8M01_07915"/>
<keyword evidence="1" id="KW-0472">Membrane</keyword>
<evidence type="ECO:0000313" key="2">
    <source>
        <dbReference type="EMBL" id="QCI64177.1"/>
    </source>
</evidence>
<sequence length="109" mass="11530">MGAAITRRNAIGSRRRNKIPKGILGHPFEESRDFRPQIALKWPMSLRSRQIAARIAGAIGTAGALTSGAGFLLSAVDLTAPGLELAARLYFGGLTVAVLCFSAKPLLRG</sequence>
<protein>
    <submittedName>
        <fullName evidence="2">Uncharacterized protein</fullName>
    </submittedName>
</protein>